<name>A0A4S4KBY9_9APHY</name>
<organism evidence="3 4">
    <name type="scientific">Hermanssonia centrifuga</name>
    <dbReference type="NCBI Taxonomy" id="98765"/>
    <lineage>
        <taxon>Eukaryota</taxon>
        <taxon>Fungi</taxon>
        <taxon>Dikarya</taxon>
        <taxon>Basidiomycota</taxon>
        <taxon>Agaricomycotina</taxon>
        <taxon>Agaricomycetes</taxon>
        <taxon>Polyporales</taxon>
        <taxon>Meruliaceae</taxon>
        <taxon>Hermanssonia</taxon>
    </lineage>
</organism>
<evidence type="ECO:0000313" key="3">
    <source>
        <dbReference type="EMBL" id="THG95544.1"/>
    </source>
</evidence>
<feature type="transmembrane region" description="Helical" evidence="1">
    <location>
        <begin position="80"/>
        <end position="113"/>
    </location>
</feature>
<dbReference type="Proteomes" id="UP000309038">
    <property type="component" value="Unassembled WGS sequence"/>
</dbReference>
<keyword evidence="4" id="KW-1185">Reference proteome</keyword>
<protein>
    <submittedName>
        <fullName evidence="3">Uncharacterized protein</fullName>
    </submittedName>
</protein>
<reference evidence="3 4" key="1">
    <citation type="submission" date="2019-02" db="EMBL/GenBank/DDBJ databases">
        <title>Genome sequencing of the rare red list fungi Phlebia centrifuga.</title>
        <authorList>
            <person name="Buettner E."/>
            <person name="Kellner H."/>
        </authorList>
    </citation>
    <scope>NUCLEOTIDE SEQUENCE [LARGE SCALE GENOMIC DNA]</scope>
    <source>
        <strain evidence="3 4">DSM 108282</strain>
    </source>
</reference>
<comment type="caution">
    <text evidence="3">The sequence shown here is derived from an EMBL/GenBank/DDBJ whole genome shotgun (WGS) entry which is preliminary data.</text>
</comment>
<keyword evidence="1" id="KW-0812">Transmembrane</keyword>
<feature type="chain" id="PRO_5020462078" evidence="2">
    <location>
        <begin position="20"/>
        <end position="304"/>
    </location>
</feature>
<evidence type="ECO:0000256" key="1">
    <source>
        <dbReference type="SAM" id="Phobius"/>
    </source>
</evidence>
<proteinExistence type="predicted"/>
<gene>
    <name evidence="3" type="ORF">EW026_g6129</name>
</gene>
<accession>A0A4S4KBY9</accession>
<dbReference type="AlphaFoldDB" id="A0A4S4KBY9"/>
<dbReference type="EMBL" id="SGPJ01000311">
    <property type="protein sequence ID" value="THG95544.1"/>
    <property type="molecule type" value="Genomic_DNA"/>
</dbReference>
<sequence>MHILHYLLALALMTRACVGVVSYEPRGEHLSLLAVAPMNPPSESDVELRSESTALARRSTDTSLATISWTFGGNKLLNFAVFIVNAFVFTSVCVASGTISCAIAAAFVVYTSLFAKWTFSGRRSESFDVNDLGADSEMYLTLPPTPDKSHIQRLSTELEPGLWHEVGHMRVGMFNHTIHYYNHGSNVHTLRAWQRNFVRNGTEGSEKPRAEDDNDGTVVDYSWQSTNEQAYDDFGSSSSSTSYFAANSMGYMIETASGIAACADFADQDGDMDEAVLTIGWNDQPFQWTEPGEFEAALAMCNGT</sequence>
<feature type="signal peptide" evidence="2">
    <location>
        <begin position="1"/>
        <end position="19"/>
    </location>
</feature>
<keyword evidence="2" id="KW-0732">Signal</keyword>
<evidence type="ECO:0000256" key="2">
    <source>
        <dbReference type="SAM" id="SignalP"/>
    </source>
</evidence>
<evidence type="ECO:0000313" key="4">
    <source>
        <dbReference type="Proteomes" id="UP000309038"/>
    </source>
</evidence>
<keyword evidence="1" id="KW-0472">Membrane</keyword>
<keyword evidence="1" id="KW-1133">Transmembrane helix</keyword>